<name>A0ABY8C5J2_9FIRM</name>
<feature type="transmembrane region" description="Helical" evidence="1">
    <location>
        <begin position="38"/>
        <end position="57"/>
    </location>
</feature>
<protein>
    <submittedName>
        <fullName evidence="2">Uncharacterized protein</fullName>
    </submittedName>
</protein>
<feature type="transmembrane region" description="Helical" evidence="1">
    <location>
        <begin position="64"/>
        <end position="83"/>
    </location>
</feature>
<evidence type="ECO:0000313" key="2">
    <source>
        <dbReference type="EMBL" id="WEG35965.1"/>
    </source>
</evidence>
<sequence length="85" mass="9363">MKKFSVVVDAVIALMYVILILAAIFFKDLTLFNSPLAIMGFLSLFVAPPVGIVCGFFSLIAKKYISLVFSILLIFTFPIIMSLPV</sequence>
<keyword evidence="1" id="KW-0472">Membrane</keyword>
<proteinExistence type="predicted"/>
<gene>
    <name evidence="2" type="ORF">PYS61_01990</name>
</gene>
<evidence type="ECO:0000256" key="1">
    <source>
        <dbReference type="SAM" id="Phobius"/>
    </source>
</evidence>
<accession>A0ABY8C5J2</accession>
<dbReference type="RefSeq" id="WP_315569780.1">
    <property type="nucleotide sequence ID" value="NZ_CP118866.1"/>
</dbReference>
<evidence type="ECO:0000313" key="3">
    <source>
        <dbReference type="Proteomes" id="UP001220478"/>
    </source>
</evidence>
<keyword evidence="3" id="KW-1185">Reference proteome</keyword>
<keyword evidence="1" id="KW-0812">Transmembrane</keyword>
<keyword evidence="1" id="KW-1133">Transmembrane helix</keyword>
<feature type="transmembrane region" description="Helical" evidence="1">
    <location>
        <begin position="7"/>
        <end position="26"/>
    </location>
</feature>
<dbReference type="Proteomes" id="UP001220478">
    <property type="component" value="Chromosome"/>
</dbReference>
<organism evidence="2 3">
    <name type="scientific">Amygdalobacter indicium</name>
    <dbReference type="NCBI Taxonomy" id="3029272"/>
    <lineage>
        <taxon>Bacteria</taxon>
        <taxon>Bacillati</taxon>
        <taxon>Bacillota</taxon>
        <taxon>Clostridia</taxon>
        <taxon>Eubacteriales</taxon>
        <taxon>Oscillospiraceae</taxon>
        <taxon>Amygdalobacter</taxon>
    </lineage>
</organism>
<dbReference type="EMBL" id="CP118868">
    <property type="protein sequence ID" value="WEG35965.1"/>
    <property type="molecule type" value="Genomic_DNA"/>
</dbReference>
<reference evidence="2 3" key="1">
    <citation type="submission" date="2023-02" db="EMBL/GenBank/DDBJ databases">
        <title>Novel Oscillospiraceae bacterial genomes.</title>
        <authorList>
            <person name="Srinivasan S."/>
            <person name="Austin M.N."/>
            <person name="Fiedler T.L."/>
            <person name="Strenk S.M."/>
            <person name="Agnew K.J."/>
            <person name="Nagana Gowda G.A."/>
            <person name="Raftery D."/>
            <person name="Beamer M.A."/>
            <person name="Achilles S.L."/>
            <person name="Wiesenfeld H.C."/>
            <person name="Fredricks D.N."/>
            <person name="Hillier S.L."/>
        </authorList>
    </citation>
    <scope>NUCLEOTIDE SEQUENCE [LARGE SCALE GENOMIC DNA]</scope>
    <source>
        <strain evidence="2 3">CHIC02 1186E3-8</strain>
    </source>
</reference>